<dbReference type="Proteomes" id="UP000613177">
    <property type="component" value="Unassembled WGS sequence"/>
</dbReference>
<dbReference type="PANTHER" id="PTHR15629:SF2">
    <property type="entry name" value="SH3 DOMAIN-CONTAINING YSC84-LIKE PROTEIN 1"/>
    <property type="match status" value="1"/>
</dbReference>
<dbReference type="PROSITE" id="PS50002">
    <property type="entry name" value="SH3"/>
    <property type="match status" value="1"/>
</dbReference>
<dbReference type="GO" id="GO:0035091">
    <property type="term" value="F:phosphatidylinositol binding"/>
    <property type="evidence" value="ECO:0007669"/>
    <property type="project" value="TreeGrafter"/>
</dbReference>
<keyword evidence="2 3" id="KW-0728">SH3 domain</keyword>
<evidence type="ECO:0000259" key="4">
    <source>
        <dbReference type="PROSITE" id="PS50002"/>
    </source>
</evidence>
<dbReference type="PANTHER" id="PTHR15629">
    <property type="entry name" value="SH3YL1 PROTEIN"/>
    <property type="match status" value="1"/>
</dbReference>
<comment type="caution">
    <text evidence="5">The sequence shown here is derived from an EMBL/GenBank/DDBJ whole genome shotgun (WGS) entry which is preliminary data.</text>
</comment>
<dbReference type="InterPro" id="IPR051702">
    <property type="entry name" value="SH3_domain_YSC84-like"/>
</dbReference>
<evidence type="ECO:0000256" key="2">
    <source>
        <dbReference type="ARBA" id="ARBA00022443"/>
    </source>
</evidence>
<organism evidence="5 6">
    <name type="scientific">Thamnidium elegans</name>
    <dbReference type="NCBI Taxonomy" id="101142"/>
    <lineage>
        <taxon>Eukaryota</taxon>
        <taxon>Fungi</taxon>
        <taxon>Fungi incertae sedis</taxon>
        <taxon>Mucoromycota</taxon>
        <taxon>Mucoromycotina</taxon>
        <taxon>Mucoromycetes</taxon>
        <taxon>Mucorales</taxon>
        <taxon>Mucorineae</taxon>
        <taxon>Mucoraceae</taxon>
        <taxon>Thamnidium</taxon>
    </lineage>
</organism>
<proteinExistence type="inferred from homology"/>
<comment type="similarity">
    <text evidence="1">Belongs to the SH3YL1 family.</text>
</comment>
<dbReference type="GO" id="GO:0030479">
    <property type="term" value="C:actin cortical patch"/>
    <property type="evidence" value="ECO:0007669"/>
    <property type="project" value="TreeGrafter"/>
</dbReference>
<evidence type="ECO:0000256" key="1">
    <source>
        <dbReference type="ARBA" id="ARBA00007761"/>
    </source>
</evidence>
<evidence type="ECO:0000256" key="3">
    <source>
        <dbReference type="PROSITE-ProRule" id="PRU00192"/>
    </source>
</evidence>
<dbReference type="Gene3D" id="2.30.30.40">
    <property type="entry name" value="SH3 Domains"/>
    <property type="match status" value="1"/>
</dbReference>
<dbReference type="AlphaFoldDB" id="A0A8H7SHT1"/>
<dbReference type="EMBL" id="JAEPRE010000190">
    <property type="protein sequence ID" value="KAG2230654.1"/>
    <property type="molecule type" value="Genomic_DNA"/>
</dbReference>
<dbReference type="InterPro" id="IPR001452">
    <property type="entry name" value="SH3_domain"/>
</dbReference>
<name>A0A8H7SHT1_9FUNG</name>
<sequence>MKKPSTPTSFNSPLPTDLAGECKKATKILNSFLDPGQGFDIIIPPSILENSMGLAIFTVLKAGFLFSGRAGSGLVVARLPDGSWSAPSALFTGGIGAGGQIGAELTDFVLVLNTKEAVKTFSHFGNITLGGNISIAAGPIGRNAEASGSATLKHISAVYSYSKTRGLFAGVSLEGSVICTRNDANEKMYGERYTAKQLLNGTVPAPSEADSLYRALNAKFRSFGSMGSMYQRKIEREPVKIYRNTTISAPGTLRIPPVRRNIGYMTPSAPTESPITIQYNKPFQPDSPITPHLNKPFQPDSPMPRHINKPNQFSPVVKNARASMPSLLRDSEKISYYSNESSSSLKTLPSAPLFDGGQRMSFTTDVKKPASAPLFEGQRMSFTTEIKKTVPAPLFDGQRMSFTREINPSSSSETKLTSHQKAKALYAYTSEQEGDLSFQAGDVILVTEKTDNQDAWWTGKLRGQSGSFPSNYVELL</sequence>
<dbReference type="GO" id="GO:0051017">
    <property type="term" value="P:actin filament bundle assembly"/>
    <property type="evidence" value="ECO:0007669"/>
    <property type="project" value="TreeGrafter"/>
</dbReference>
<dbReference type="PRINTS" id="PR00452">
    <property type="entry name" value="SH3DOMAIN"/>
</dbReference>
<dbReference type="SUPFAM" id="SSF50044">
    <property type="entry name" value="SH3-domain"/>
    <property type="match status" value="1"/>
</dbReference>
<dbReference type="Pfam" id="PF04366">
    <property type="entry name" value="Ysc84"/>
    <property type="match status" value="1"/>
</dbReference>
<dbReference type="CDD" id="cd11525">
    <property type="entry name" value="SYLF_SH3YL1_like"/>
    <property type="match status" value="1"/>
</dbReference>
<dbReference type="GO" id="GO:0051015">
    <property type="term" value="F:actin filament binding"/>
    <property type="evidence" value="ECO:0007669"/>
    <property type="project" value="TreeGrafter"/>
</dbReference>
<gene>
    <name evidence="5" type="ORF">INT48_005610</name>
</gene>
<evidence type="ECO:0000313" key="6">
    <source>
        <dbReference type="Proteomes" id="UP000613177"/>
    </source>
</evidence>
<protein>
    <recommendedName>
        <fullName evidence="4">SH3 domain-containing protein</fullName>
    </recommendedName>
</protein>
<reference evidence="5" key="1">
    <citation type="submission" date="2021-01" db="EMBL/GenBank/DDBJ databases">
        <title>Metabolic potential, ecology and presence of endohyphal bacteria is reflected in genomic diversity of Mucoromycotina.</title>
        <authorList>
            <person name="Muszewska A."/>
            <person name="Okrasinska A."/>
            <person name="Steczkiewicz K."/>
            <person name="Drgas O."/>
            <person name="Orlowska M."/>
            <person name="Perlinska-Lenart U."/>
            <person name="Aleksandrzak-Piekarczyk T."/>
            <person name="Szatraj K."/>
            <person name="Zielenkiewicz U."/>
            <person name="Pilsyk S."/>
            <person name="Malc E."/>
            <person name="Mieczkowski P."/>
            <person name="Kruszewska J.S."/>
            <person name="Biernat P."/>
            <person name="Pawlowska J."/>
        </authorList>
    </citation>
    <scope>NUCLEOTIDE SEQUENCE</scope>
    <source>
        <strain evidence="5">WA0000018081</strain>
    </source>
</reference>
<dbReference type="InterPro" id="IPR007461">
    <property type="entry name" value="Ysc84_actin-binding"/>
</dbReference>
<dbReference type="FunFam" id="2.30.30.40:FF:000100">
    <property type="entry name" value="SH3 domain-containing YSC84-like protein 1"/>
    <property type="match status" value="1"/>
</dbReference>
<feature type="domain" description="SH3" evidence="4">
    <location>
        <begin position="417"/>
        <end position="476"/>
    </location>
</feature>
<dbReference type="Pfam" id="PF00018">
    <property type="entry name" value="SH3_1"/>
    <property type="match status" value="1"/>
</dbReference>
<keyword evidence="6" id="KW-1185">Reference proteome</keyword>
<dbReference type="InterPro" id="IPR036028">
    <property type="entry name" value="SH3-like_dom_sf"/>
</dbReference>
<dbReference type="InterPro" id="IPR033643">
    <property type="entry name" value="SYLF_SH3YL1-like"/>
</dbReference>
<accession>A0A8H7SHT1</accession>
<evidence type="ECO:0000313" key="5">
    <source>
        <dbReference type="EMBL" id="KAG2230654.1"/>
    </source>
</evidence>
<dbReference type="SMART" id="SM00326">
    <property type="entry name" value="SH3"/>
    <property type="match status" value="1"/>
</dbReference>
<dbReference type="GO" id="GO:0051666">
    <property type="term" value="P:actin cortical patch localization"/>
    <property type="evidence" value="ECO:0007669"/>
    <property type="project" value="TreeGrafter"/>
</dbReference>